<evidence type="ECO:0000313" key="7">
    <source>
        <dbReference type="EMBL" id="CAA6830128.1"/>
    </source>
</evidence>
<keyword evidence="5" id="KW-0732">Signal</keyword>
<accession>A0A6S6UE44</accession>
<dbReference type="EC" id="3.2.1.14" evidence="2"/>
<feature type="signal peptide" evidence="5">
    <location>
        <begin position="1"/>
        <end position="28"/>
    </location>
</feature>
<keyword evidence="3" id="KW-0146">Chitin degradation</keyword>
<organism evidence="7">
    <name type="scientific">uncultured Thiotrichaceae bacterium</name>
    <dbReference type="NCBI Taxonomy" id="298394"/>
    <lineage>
        <taxon>Bacteria</taxon>
        <taxon>Pseudomonadati</taxon>
        <taxon>Pseudomonadota</taxon>
        <taxon>Gammaproteobacteria</taxon>
        <taxon>Thiotrichales</taxon>
        <taxon>Thiotrichaceae</taxon>
        <taxon>environmental samples</taxon>
    </lineage>
</organism>
<dbReference type="GO" id="GO:0006032">
    <property type="term" value="P:chitin catabolic process"/>
    <property type="evidence" value="ECO:0007669"/>
    <property type="project" value="UniProtKB-KW"/>
</dbReference>
<dbReference type="InterPro" id="IPR001223">
    <property type="entry name" value="Glyco_hydro18_cat"/>
</dbReference>
<feature type="chain" id="PRO_5028205832" description="chitinase" evidence="5">
    <location>
        <begin position="29"/>
        <end position="396"/>
    </location>
</feature>
<dbReference type="AlphaFoldDB" id="A0A6S6UE44"/>
<dbReference type="PANTHER" id="PTHR11177:SF317">
    <property type="entry name" value="CHITINASE 12-RELATED"/>
    <property type="match status" value="1"/>
</dbReference>
<dbReference type="InterPro" id="IPR011583">
    <property type="entry name" value="Chitinase_II/V-like_cat"/>
</dbReference>
<dbReference type="GO" id="GO:0008843">
    <property type="term" value="F:endochitinase activity"/>
    <property type="evidence" value="ECO:0007669"/>
    <property type="project" value="UniProtKB-EC"/>
</dbReference>
<reference evidence="7" key="1">
    <citation type="submission" date="2020-01" db="EMBL/GenBank/DDBJ databases">
        <authorList>
            <person name="Meier V. D."/>
            <person name="Meier V D."/>
        </authorList>
    </citation>
    <scope>NUCLEOTIDE SEQUENCE</scope>
    <source>
        <strain evidence="7">HLG_WM_MAG_09</strain>
    </source>
</reference>
<comment type="catalytic activity">
    <reaction evidence="1">
        <text>Random endo-hydrolysis of N-acetyl-beta-D-glucosaminide (1-&gt;4)-beta-linkages in chitin and chitodextrins.</text>
        <dbReference type="EC" id="3.2.1.14"/>
    </reaction>
</comment>
<sequence>MKKFDMKKIMLRISAVLLGMIYSFSLQAAPWVTGYLPGYTQDSSGNVAYMEDADWDMLTHLVHFSATLNSDGSLNDSSNQVTAVKRAKAIELAHAKNKPILFSVNAWEDVHKPVLADPVKRTNLVNQLIIRLSEGYDGIDLDLEPIVSYGYTDNDDYEAFVHELHEQMQSLSTPLLSKPLLAVAADERAKDVLSRIHTKLDQINMMFYNMATRWEEITWHDAALYDGDRRYPSTGGVMTSVDRFVKQILAAGVPRDKLGLGMSFEIRIWEGGEGTPTGGVTAPQQTWTAVPKEWTSGTPLESYAQLMDNRYQSENYKWDAVSRMGYLSIDNDGSENDQFISFNDPRGVAEKVQYAKKMELGGLMIWHLQLDYRAGKTGVKRRALHHAIRSSLNAGE</sequence>
<evidence type="ECO:0000256" key="1">
    <source>
        <dbReference type="ARBA" id="ARBA00000822"/>
    </source>
</evidence>
<dbReference type="GO" id="GO:0000272">
    <property type="term" value="P:polysaccharide catabolic process"/>
    <property type="evidence" value="ECO:0007669"/>
    <property type="project" value="UniProtKB-KW"/>
</dbReference>
<proteinExistence type="predicted"/>
<name>A0A6S6UE44_9GAMM</name>
<dbReference type="InterPro" id="IPR050314">
    <property type="entry name" value="Glycosyl_Hydrlase_18"/>
</dbReference>
<gene>
    <name evidence="7" type="ORF">HELGO_WM23972</name>
</gene>
<dbReference type="InterPro" id="IPR029070">
    <property type="entry name" value="Chitinase_insertion_sf"/>
</dbReference>
<dbReference type="Pfam" id="PF00704">
    <property type="entry name" value="Glyco_hydro_18"/>
    <property type="match status" value="1"/>
</dbReference>
<dbReference type="EMBL" id="CACVAT010000562">
    <property type="protein sequence ID" value="CAA6830128.1"/>
    <property type="molecule type" value="Genomic_DNA"/>
</dbReference>
<dbReference type="Gene3D" id="3.10.50.10">
    <property type="match status" value="1"/>
</dbReference>
<evidence type="ECO:0000256" key="5">
    <source>
        <dbReference type="SAM" id="SignalP"/>
    </source>
</evidence>
<feature type="domain" description="GH18" evidence="6">
    <location>
        <begin position="30"/>
        <end position="395"/>
    </location>
</feature>
<evidence type="ECO:0000256" key="4">
    <source>
        <dbReference type="ARBA" id="ARBA00023326"/>
    </source>
</evidence>
<dbReference type="GO" id="GO:0008061">
    <property type="term" value="F:chitin binding"/>
    <property type="evidence" value="ECO:0007669"/>
    <property type="project" value="InterPro"/>
</dbReference>
<protein>
    <recommendedName>
        <fullName evidence="2">chitinase</fullName>
        <ecNumber evidence="2">3.2.1.14</ecNumber>
    </recommendedName>
</protein>
<dbReference type="PANTHER" id="PTHR11177">
    <property type="entry name" value="CHITINASE"/>
    <property type="match status" value="1"/>
</dbReference>
<keyword evidence="4" id="KW-0624">Polysaccharide degradation</keyword>
<dbReference type="InterPro" id="IPR017853">
    <property type="entry name" value="GH"/>
</dbReference>
<dbReference type="SUPFAM" id="SSF51445">
    <property type="entry name" value="(Trans)glycosidases"/>
    <property type="match status" value="1"/>
</dbReference>
<dbReference type="PROSITE" id="PS51910">
    <property type="entry name" value="GH18_2"/>
    <property type="match status" value="1"/>
</dbReference>
<dbReference type="Gene3D" id="3.20.20.80">
    <property type="entry name" value="Glycosidases"/>
    <property type="match status" value="1"/>
</dbReference>
<dbReference type="GO" id="GO:0005576">
    <property type="term" value="C:extracellular region"/>
    <property type="evidence" value="ECO:0007669"/>
    <property type="project" value="TreeGrafter"/>
</dbReference>
<dbReference type="SMART" id="SM00636">
    <property type="entry name" value="Glyco_18"/>
    <property type="match status" value="1"/>
</dbReference>
<evidence type="ECO:0000256" key="2">
    <source>
        <dbReference type="ARBA" id="ARBA00012729"/>
    </source>
</evidence>
<evidence type="ECO:0000259" key="6">
    <source>
        <dbReference type="PROSITE" id="PS51910"/>
    </source>
</evidence>
<evidence type="ECO:0000256" key="3">
    <source>
        <dbReference type="ARBA" id="ARBA00023024"/>
    </source>
</evidence>
<keyword evidence="4" id="KW-0119">Carbohydrate metabolism</keyword>